<comment type="caution">
    <text evidence="2">The sequence shown here is derived from an EMBL/GenBank/DDBJ whole genome shotgun (WGS) entry which is preliminary data.</text>
</comment>
<protein>
    <submittedName>
        <fullName evidence="2">Uncharacterized protein</fullName>
    </submittedName>
</protein>
<organism evidence="2 3">
    <name type="scientific">Prorocentrum cordatum</name>
    <dbReference type="NCBI Taxonomy" id="2364126"/>
    <lineage>
        <taxon>Eukaryota</taxon>
        <taxon>Sar</taxon>
        <taxon>Alveolata</taxon>
        <taxon>Dinophyceae</taxon>
        <taxon>Prorocentrales</taxon>
        <taxon>Prorocentraceae</taxon>
        <taxon>Prorocentrum</taxon>
    </lineage>
</organism>
<accession>A0ABN9RNA7</accession>
<proteinExistence type="predicted"/>
<sequence length="409" mass="43242">AVEDKADCVSDSSVFSAQRREQSHPNFYIAPALIPIDAPFACESECLGLAAVPTLPRGRSCRRLKRELEEKGGPVYQELVHLGFGPTGPLLPAVGSTAARLRAAAPNVAGACEEARDSGLASDAVKASHERSSDGLAGDGGDMAGDALLGLPRAFPLHLRSGRKPVVVEVVVGVVAAARHDRARARFVRAIATMPNIIAQVLGVDLAEAEKRLTSQPPQWGESFGRGQSSGDCVTSGGDVEPPTVKRLRTRACKLNSLRFDEAPRLHVRCEPSCWNLRMSLVAPLDNAAALQPMTGRAAAPERDLGDWARDFSGDGPSARVFDVGNPGEFSGSFMLAFGAHFYQGRDLALPGGELATESPPRWSEARQVVKVSVAGVRGPKISCAPVRAIAGFAALRSRPGCSGWVDWG</sequence>
<dbReference type="Proteomes" id="UP001189429">
    <property type="component" value="Unassembled WGS sequence"/>
</dbReference>
<reference evidence="2" key="1">
    <citation type="submission" date="2023-10" db="EMBL/GenBank/DDBJ databases">
        <authorList>
            <person name="Chen Y."/>
            <person name="Shah S."/>
            <person name="Dougan E. K."/>
            <person name="Thang M."/>
            <person name="Chan C."/>
        </authorList>
    </citation>
    <scope>NUCLEOTIDE SEQUENCE [LARGE SCALE GENOMIC DNA]</scope>
</reference>
<feature type="non-terminal residue" evidence="2">
    <location>
        <position position="409"/>
    </location>
</feature>
<evidence type="ECO:0000256" key="1">
    <source>
        <dbReference type="SAM" id="MobiDB-lite"/>
    </source>
</evidence>
<feature type="region of interest" description="Disordered" evidence="1">
    <location>
        <begin position="216"/>
        <end position="241"/>
    </location>
</feature>
<keyword evidence="3" id="KW-1185">Reference proteome</keyword>
<dbReference type="EMBL" id="CAUYUJ010007421">
    <property type="protein sequence ID" value="CAK0820678.1"/>
    <property type="molecule type" value="Genomic_DNA"/>
</dbReference>
<evidence type="ECO:0000313" key="3">
    <source>
        <dbReference type="Proteomes" id="UP001189429"/>
    </source>
</evidence>
<feature type="non-terminal residue" evidence="2">
    <location>
        <position position="1"/>
    </location>
</feature>
<name>A0ABN9RNA7_9DINO</name>
<gene>
    <name evidence="2" type="ORF">PCOR1329_LOCUS22257</name>
</gene>
<evidence type="ECO:0000313" key="2">
    <source>
        <dbReference type="EMBL" id="CAK0820678.1"/>
    </source>
</evidence>